<dbReference type="AlphaFoldDB" id="A0A6J4QMJ3"/>
<evidence type="ECO:0000256" key="3">
    <source>
        <dbReference type="ARBA" id="ARBA00022643"/>
    </source>
</evidence>
<feature type="binding site" evidence="7">
    <location>
        <position position="257"/>
    </location>
    <ligand>
        <name>FMN</name>
        <dbReference type="ChEBI" id="CHEBI:58210"/>
    </ligand>
</feature>
<dbReference type="Pfam" id="PF01070">
    <property type="entry name" value="FMN_dh"/>
    <property type="match status" value="1"/>
</dbReference>
<evidence type="ECO:0000259" key="8">
    <source>
        <dbReference type="PROSITE" id="PS51349"/>
    </source>
</evidence>
<dbReference type="FunFam" id="3.20.20.70:FF:000029">
    <property type="entry name" value="L-lactate dehydrogenase"/>
    <property type="match status" value="1"/>
</dbReference>
<dbReference type="InterPro" id="IPR037396">
    <property type="entry name" value="FMN_HAD"/>
</dbReference>
<feature type="domain" description="FMN hydroxy acid dehydrogenase" evidence="8">
    <location>
        <begin position="17"/>
        <end position="386"/>
    </location>
</feature>
<dbReference type="InterPro" id="IPR012133">
    <property type="entry name" value="Alpha-hydoxy_acid_DH_FMN"/>
</dbReference>
<comment type="cofactor">
    <cofactor evidence="1">
        <name>FMN</name>
        <dbReference type="ChEBI" id="CHEBI:58210"/>
    </cofactor>
</comment>
<dbReference type="CDD" id="cd03332">
    <property type="entry name" value="LMO_FMN"/>
    <property type="match status" value="1"/>
</dbReference>
<dbReference type="PANTHER" id="PTHR10578:SF143">
    <property type="entry name" value="FMN-DEPENDENT ALPHA-HYDROXY ACID DEHYDROGENASE PB1A11.03"/>
    <property type="match status" value="1"/>
</dbReference>
<feature type="active site" description="Proton acceptor" evidence="6">
    <location>
        <position position="281"/>
    </location>
</feature>
<dbReference type="GO" id="GO:0010181">
    <property type="term" value="F:FMN binding"/>
    <property type="evidence" value="ECO:0007669"/>
    <property type="project" value="InterPro"/>
</dbReference>
<name>A0A6J4QMJ3_9ACTN</name>
<reference evidence="9" key="1">
    <citation type="submission" date="2020-02" db="EMBL/GenBank/DDBJ databases">
        <authorList>
            <person name="Meier V. D."/>
        </authorList>
    </citation>
    <scope>NUCLEOTIDE SEQUENCE</scope>
    <source>
        <strain evidence="9">AVDCRST_MAG14</strain>
    </source>
</reference>
<dbReference type="InterPro" id="IPR000262">
    <property type="entry name" value="FMN-dep_DH"/>
</dbReference>
<keyword evidence="3 7" id="KW-0288">FMN</keyword>
<gene>
    <name evidence="9" type="ORF">AVDCRST_MAG14-381</name>
</gene>
<feature type="binding site" evidence="7">
    <location>
        <position position="184"/>
    </location>
    <ligand>
        <name>glyoxylate</name>
        <dbReference type="ChEBI" id="CHEBI:36655"/>
    </ligand>
</feature>
<dbReference type="PROSITE" id="PS51349">
    <property type="entry name" value="FMN_HYDROXY_ACID_DH_2"/>
    <property type="match status" value="1"/>
</dbReference>
<feature type="binding site" evidence="7">
    <location>
        <position position="149"/>
    </location>
    <ligand>
        <name>glyoxylate</name>
        <dbReference type="ChEBI" id="CHEBI:36655"/>
    </ligand>
</feature>
<keyword evidence="4 9" id="KW-0560">Oxidoreductase</keyword>
<dbReference type="GO" id="GO:0050040">
    <property type="term" value="F:lactate 2-monooxygenase activity"/>
    <property type="evidence" value="ECO:0007669"/>
    <property type="project" value="UniProtKB-EC"/>
</dbReference>
<dbReference type="InterPro" id="IPR008259">
    <property type="entry name" value="FMN_hydac_DH_AS"/>
</dbReference>
<evidence type="ECO:0000256" key="4">
    <source>
        <dbReference type="ARBA" id="ARBA00023002"/>
    </source>
</evidence>
<organism evidence="9">
    <name type="scientific">uncultured Rubrobacteraceae bacterium</name>
    <dbReference type="NCBI Taxonomy" id="349277"/>
    <lineage>
        <taxon>Bacteria</taxon>
        <taxon>Bacillati</taxon>
        <taxon>Actinomycetota</taxon>
        <taxon>Rubrobacteria</taxon>
        <taxon>Rubrobacterales</taxon>
        <taxon>Rubrobacteraceae</taxon>
        <taxon>environmental samples</taxon>
    </lineage>
</organism>
<dbReference type="InterPro" id="IPR037350">
    <property type="entry name" value="LMO_FMN"/>
</dbReference>
<keyword evidence="2 7" id="KW-0285">Flavoprotein</keyword>
<feature type="binding site" evidence="7">
    <location>
        <begin position="312"/>
        <end position="316"/>
    </location>
    <ligand>
        <name>FMN</name>
        <dbReference type="ChEBI" id="CHEBI:58210"/>
    </ligand>
</feature>
<dbReference type="GO" id="GO:0016614">
    <property type="term" value="F:oxidoreductase activity, acting on CH-OH group of donors"/>
    <property type="evidence" value="ECO:0007669"/>
    <property type="project" value="UniProtKB-ARBA"/>
</dbReference>
<protein>
    <submittedName>
        <fullName evidence="9">Lactate 2-monooxygenase</fullName>
        <ecNumber evidence="9">1.13.12.4</ecNumber>
    </submittedName>
</protein>
<sequence>MPKYGLELQLEIYGSRKPPSFPVSFEEWEAEAREVMDAGAYGYVAGGAGAEDTMRANREAFYRWHLRPRMLRDVNERDLSTTVLGTRSAAPFMLAPVGVLSIVHKEADLAVARAAASLGIPMILSTVSSFTMEEVAGEMGDSPRWFQLYPGRSDEVMASMLHRAEAAGYSAVVVTLDTTMLGFRERDLKHAYFPFLQGEGIANYLSDPAFRERLDAPPEEDLPAAARAFLDVYVNPSLSWKDIEFIRSQTSLPILLKGITHPEDARIALEHDVQGLIVSNHGGRQVDGAVAALDALPEVSEAVGECVPVLLDSGVRRGADVLKALALGASAVLVGRPYVYGLAVGGEAGARQVVRNLIADVDLELALSGCRSVAEVDRSLVTRVEP</sequence>
<feature type="binding site" evidence="7">
    <location>
        <position position="147"/>
    </location>
    <ligand>
        <name>FMN</name>
        <dbReference type="ChEBI" id="CHEBI:58210"/>
    </ligand>
</feature>
<dbReference type="SUPFAM" id="SSF51395">
    <property type="entry name" value="FMN-linked oxidoreductases"/>
    <property type="match status" value="1"/>
</dbReference>
<feature type="binding site" evidence="7">
    <location>
        <position position="284"/>
    </location>
    <ligand>
        <name>glyoxylate</name>
        <dbReference type="ChEBI" id="CHEBI:36655"/>
    </ligand>
</feature>
<feature type="binding site" evidence="7">
    <location>
        <position position="279"/>
    </location>
    <ligand>
        <name>FMN</name>
        <dbReference type="ChEBI" id="CHEBI:58210"/>
    </ligand>
</feature>
<evidence type="ECO:0000256" key="1">
    <source>
        <dbReference type="ARBA" id="ARBA00001917"/>
    </source>
</evidence>
<dbReference type="PANTHER" id="PTHR10578">
    <property type="entry name" value="S -2-HYDROXY-ACID OXIDASE-RELATED"/>
    <property type="match status" value="1"/>
</dbReference>
<feature type="binding site" evidence="7">
    <location>
        <position position="175"/>
    </location>
    <ligand>
        <name>FMN</name>
        <dbReference type="ChEBI" id="CHEBI:58210"/>
    </ligand>
</feature>
<evidence type="ECO:0000256" key="6">
    <source>
        <dbReference type="PIRSR" id="PIRSR000138-1"/>
    </source>
</evidence>
<proteinExistence type="inferred from homology"/>
<feature type="binding site" evidence="7">
    <location>
        <position position="125"/>
    </location>
    <ligand>
        <name>FMN</name>
        <dbReference type="ChEBI" id="CHEBI:58210"/>
    </ligand>
</feature>
<evidence type="ECO:0000256" key="5">
    <source>
        <dbReference type="ARBA" id="ARBA00024042"/>
    </source>
</evidence>
<feature type="binding site" evidence="7">
    <location>
        <position position="281"/>
    </location>
    <ligand>
        <name>glyoxylate</name>
        <dbReference type="ChEBI" id="CHEBI:36655"/>
    </ligand>
</feature>
<feature type="binding site" evidence="7">
    <location>
        <position position="43"/>
    </location>
    <ligand>
        <name>glyoxylate</name>
        <dbReference type="ChEBI" id="CHEBI:36655"/>
    </ligand>
</feature>
<evidence type="ECO:0000313" key="9">
    <source>
        <dbReference type="EMBL" id="CAA9446324.1"/>
    </source>
</evidence>
<keyword evidence="9" id="KW-0503">Monooxygenase</keyword>
<feature type="binding site" evidence="7">
    <location>
        <begin position="96"/>
        <end position="98"/>
    </location>
    <ligand>
        <name>FMN</name>
        <dbReference type="ChEBI" id="CHEBI:58210"/>
    </ligand>
</feature>
<comment type="similarity">
    <text evidence="5">Belongs to the FMN-dependent alpha-hydroxy acid dehydrogenase family.</text>
</comment>
<dbReference type="PIRSF" id="PIRSF000138">
    <property type="entry name" value="Al-hdrx_acd_dh"/>
    <property type="match status" value="1"/>
</dbReference>
<feature type="binding site" evidence="7">
    <location>
        <begin position="335"/>
        <end position="336"/>
    </location>
    <ligand>
        <name>FMN</name>
        <dbReference type="ChEBI" id="CHEBI:58210"/>
    </ligand>
</feature>
<dbReference type="InterPro" id="IPR013785">
    <property type="entry name" value="Aldolase_TIM"/>
</dbReference>
<dbReference type="PROSITE" id="PS00557">
    <property type="entry name" value="FMN_HYDROXY_ACID_DH_1"/>
    <property type="match status" value="1"/>
</dbReference>
<dbReference type="EC" id="1.13.12.4" evidence="9"/>
<dbReference type="Gene3D" id="3.20.20.70">
    <property type="entry name" value="Aldolase class I"/>
    <property type="match status" value="1"/>
</dbReference>
<evidence type="ECO:0000256" key="7">
    <source>
        <dbReference type="PIRSR" id="PIRSR000138-2"/>
    </source>
</evidence>
<dbReference type="EMBL" id="CADCVG010000019">
    <property type="protein sequence ID" value="CAA9446324.1"/>
    <property type="molecule type" value="Genomic_DNA"/>
</dbReference>
<evidence type="ECO:0000256" key="2">
    <source>
        <dbReference type="ARBA" id="ARBA00022630"/>
    </source>
</evidence>
<accession>A0A6J4QMJ3</accession>